<dbReference type="Proteomes" id="UP001497453">
    <property type="component" value="Chromosome 1"/>
</dbReference>
<keyword evidence="3" id="KW-0963">Cytoplasm</keyword>
<dbReference type="InterPro" id="IPR035964">
    <property type="entry name" value="I/LWEQ_dom_sf"/>
</dbReference>
<dbReference type="InterPro" id="IPR002558">
    <property type="entry name" value="ILWEQ_dom"/>
</dbReference>
<sequence>MFSGQRTRQTYDIDGDEVHYPTRPVDKDKAEAELVVNIKKATNPEETAPKQKHVRKCIVYTWDYHSSISFWTGLRVQPILSDEVQTFKALIVVHKVLQEGHPVTIKEAHGQTGWLETCARAVSTDSYGPLIRTYVQFILAKLRFHRLRPEFNGLFEYEEYVTLKGIDDPNEGYETISDLMGLQDQIDSFQKMIFAHFRHSANNECRISALVPLVKESWGIYRFITSMLRAMHRRTDDHEALEPLRQRFSAQHYALRKFYYECSNLKYLTSLINVPKLGQDPPNLLDSGSAPDLPARPATAAAAIKTPPPVAPTPDAAAISEQARMLKEYEDQQAALLAARQAEEQRLHDLADQQRREFEQRQAEQAERERQAQEQLMQQQLMQYNNQAAQQMHELERELLAMRGQYERDQMMLEQYDRRVKALEGELSTVTANVNAQMMSKDDLIKQLQDQVTLWRNKYEALAKLYSQLRTEHLDMLAKFKQMQLKANSAQEAIDRMERMERDLKAKNLELADMIRERDRARFDLDRQKASQKDELDRIRRELNFANERAEDASRSKSSEVSNVLSKYNRQLSELEDSLRAKQIQIDDLLGKLDNASHEIERVQDEKDQEIAILQEGMDTTIQQLSDAQQTQGIAEEAVNAQIDNLILDNRKKLNAIIDSILQACVQKVDESIYELESPAQAGNLNSTPEYTLSMIEKAINNAVEFATVFNLYLSGDIGGDHVDVIKAANELAQSLSDVLINTKGITRLVSDEEADKLVAVAKTAGDVGLRVFLNLQSYKLDLIPETSQKKEVAMRNNVEVRNALTKLSETVDKLVPKGGKAGALAKANGDIGDLVEQEMLGAAKAIAAATERLQQLMSRPRDSSRYSAVDLQVHDSILAAALAITSAIARLIQAATESQQEIVAQGKGSSTSQQFYKKNNRWTEGLISAARAVAFATNLLIECADGVLSGTHSLEQLIVASNEVAAATAQLVAASRVKANLMSKTQEHLELAAKAVTEACKALVKQVKAISAKQSQEEEVDYKSMATMEFKKREMEQQVEILKLEKDLGAARHRLGAMRRAGYHTDETD</sequence>
<accession>A0ABP1CJY5</accession>
<dbReference type="EMBL" id="OZ037944">
    <property type="protein sequence ID" value="CAL1694949.1"/>
    <property type="molecule type" value="Genomic_DNA"/>
</dbReference>
<evidence type="ECO:0000259" key="6">
    <source>
        <dbReference type="PROSITE" id="PS50942"/>
    </source>
</evidence>
<comment type="subcellular location">
    <subcellularLocation>
        <location evidence="1">Cytoplasm</location>
    </subcellularLocation>
</comment>
<dbReference type="PANTHER" id="PTHR10407">
    <property type="entry name" value="HUNTINGTIN INTERACTING PROTEIN 1"/>
    <property type="match status" value="1"/>
</dbReference>
<keyword evidence="9" id="KW-1185">Reference proteome</keyword>
<gene>
    <name evidence="8" type="ORF">GFSPODELE1_LOCUS526</name>
</gene>
<dbReference type="InterPro" id="IPR011417">
    <property type="entry name" value="ANTH_dom"/>
</dbReference>
<dbReference type="SMART" id="SM00273">
    <property type="entry name" value="ENTH"/>
    <property type="match status" value="1"/>
</dbReference>
<evidence type="ECO:0000256" key="3">
    <source>
        <dbReference type="ARBA" id="ARBA00022490"/>
    </source>
</evidence>
<evidence type="ECO:0000259" key="7">
    <source>
        <dbReference type="PROSITE" id="PS50945"/>
    </source>
</evidence>
<dbReference type="Gene3D" id="1.25.40.90">
    <property type="match status" value="1"/>
</dbReference>
<dbReference type="Pfam" id="PF01608">
    <property type="entry name" value="I_LWEQ"/>
    <property type="match status" value="1"/>
</dbReference>
<dbReference type="PROSITE" id="PS50945">
    <property type="entry name" value="I_LWEQ"/>
    <property type="match status" value="1"/>
</dbReference>
<evidence type="ECO:0008006" key="10">
    <source>
        <dbReference type="Google" id="ProtNLM"/>
    </source>
</evidence>
<dbReference type="InterPro" id="IPR013809">
    <property type="entry name" value="ENTH"/>
</dbReference>
<feature type="domain" description="ENTH" evidence="6">
    <location>
        <begin position="26"/>
        <end position="152"/>
    </location>
</feature>
<name>A0ABP1CJY5_9APHY</name>
<evidence type="ECO:0000313" key="8">
    <source>
        <dbReference type="EMBL" id="CAL1694949.1"/>
    </source>
</evidence>
<evidence type="ECO:0000256" key="2">
    <source>
        <dbReference type="ARBA" id="ARBA00010135"/>
    </source>
</evidence>
<keyword evidence="4" id="KW-0009">Actin-binding</keyword>
<organism evidence="8 9">
    <name type="scientific">Somion occarium</name>
    <dbReference type="NCBI Taxonomy" id="3059160"/>
    <lineage>
        <taxon>Eukaryota</taxon>
        <taxon>Fungi</taxon>
        <taxon>Dikarya</taxon>
        <taxon>Basidiomycota</taxon>
        <taxon>Agaricomycotina</taxon>
        <taxon>Agaricomycetes</taxon>
        <taxon>Polyporales</taxon>
        <taxon>Cerrenaceae</taxon>
        <taxon>Somion</taxon>
    </lineage>
</organism>
<reference evidence="9" key="1">
    <citation type="submission" date="2024-04" db="EMBL/GenBank/DDBJ databases">
        <authorList>
            <person name="Shaw F."/>
            <person name="Minotto A."/>
        </authorList>
    </citation>
    <scope>NUCLEOTIDE SEQUENCE [LARGE SCALE GENOMIC DNA]</scope>
</reference>
<evidence type="ECO:0000256" key="5">
    <source>
        <dbReference type="SAM" id="MobiDB-lite"/>
    </source>
</evidence>
<dbReference type="SMART" id="SM00307">
    <property type="entry name" value="ILWEQ"/>
    <property type="match status" value="1"/>
</dbReference>
<feature type="domain" description="I/LWEQ" evidence="7">
    <location>
        <begin position="824"/>
        <end position="1067"/>
    </location>
</feature>
<dbReference type="Gene3D" id="1.20.1410.10">
    <property type="entry name" value="I/LWEQ domain"/>
    <property type="match status" value="1"/>
</dbReference>
<dbReference type="SUPFAM" id="SSF89009">
    <property type="entry name" value="GAT-like domain"/>
    <property type="match status" value="1"/>
</dbReference>
<proteinExistence type="inferred from homology"/>
<comment type="similarity">
    <text evidence="2">Belongs to the SLA2 family.</text>
</comment>
<dbReference type="InterPro" id="IPR008942">
    <property type="entry name" value="ENTH_VHS"/>
</dbReference>
<dbReference type="PANTHER" id="PTHR10407:SF15">
    <property type="entry name" value="HUNTINGTIN INTERACTING PROTEIN 1"/>
    <property type="match status" value="1"/>
</dbReference>
<dbReference type="CDD" id="cd17007">
    <property type="entry name" value="ANTH_N_Sla2p"/>
    <property type="match status" value="1"/>
</dbReference>
<evidence type="ECO:0000313" key="9">
    <source>
        <dbReference type="Proteomes" id="UP001497453"/>
    </source>
</evidence>
<evidence type="ECO:0000256" key="1">
    <source>
        <dbReference type="ARBA" id="ARBA00004496"/>
    </source>
</evidence>
<protein>
    <recommendedName>
        <fullName evidence="10">Cytoskeleton assembly control protein</fullName>
    </recommendedName>
</protein>
<dbReference type="SUPFAM" id="SSF109885">
    <property type="entry name" value="I/LWEQ domain"/>
    <property type="match status" value="1"/>
</dbReference>
<feature type="region of interest" description="Disordered" evidence="5">
    <location>
        <begin position="355"/>
        <end position="374"/>
    </location>
</feature>
<dbReference type="InterPro" id="IPR030224">
    <property type="entry name" value="Sla2_fam"/>
</dbReference>
<feature type="compositionally biased region" description="Basic and acidic residues" evidence="5">
    <location>
        <begin position="355"/>
        <end position="372"/>
    </location>
</feature>
<dbReference type="SUPFAM" id="SSF48464">
    <property type="entry name" value="ENTH/VHS domain"/>
    <property type="match status" value="1"/>
</dbReference>
<dbReference type="Pfam" id="PF07651">
    <property type="entry name" value="ANTH"/>
    <property type="match status" value="1"/>
</dbReference>
<dbReference type="PROSITE" id="PS50942">
    <property type="entry name" value="ENTH"/>
    <property type="match status" value="1"/>
</dbReference>
<evidence type="ECO:0000256" key="4">
    <source>
        <dbReference type="ARBA" id="ARBA00023203"/>
    </source>
</evidence>